<dbReference type="AlphaFoldDB" id="A0A7C1CVJ2"/>
<sequence>MKIQKVGNRGILFTFQDGDSPMNGETSVHLIEGRYRFYLCDTFLGNRSMSVVKNYIRETPRKDLLIFNSHSDYDHIWGNGAFEGYEIIAHELARRRMEERWDYDFENLERFHDGEVLKKLPGITFSDKLVFEDDDIEFRYMPGHTLCSSVCIDRRDSVIFVGDLVEDPLPITLWSDLVTFMESLKTILKMSYRTVISGHSGIVGDSLVRKNLEYLKALFLGEEIDVEEGEETHSFNTKYLEFLHYEDTARKILGERFDFAQFKRAFWQMLGVERESLKFESRLIRQTPSERLEEIWPQYEELLMNRKDFE</sequence>
<dbReference type="Proteomes" id="UP000886198">
    <property type="component" value="Unassembled WGS sequence"/>
</dbReference>
<dbReference type="SMART" id="SM00849">
    <property type="entry name" value="Lactamase_B"/>
    <property type="match status" value="1"/>
</dbReference>
<protein>
    <submittedName>
        <fullName evidence="2">MBL fold metallo-hydrolase</fullName>
    </submittedName>
</protein>
<proteinExistence type="predicted"/>
<dbReference type="InterPro" id="IPR036866">
    <property type="entry name" value="RibonucZ/Hydroxyglut_hydro"/>
</dbReference>
<evidence type="ECO:0000313" key="2">
    <source>
        <dbReference type="EMBL" id="HDP77875.1"/>
    </source>
</evidence>
<accession>A0A7C1CVJ2</accession>
<gene>
    <name evidence="2" type="ORF">ENN47_06795</name>
</gene>
<reference evidence="2" key="1">
    <citation type="journal article" date="2020" name="mSystems">
        <title>Genome- and Community-Level Interaction Insights into Carbon Utilization and Element Cycling Functions of Hydrothermarchaeota in Hydrothermal Sediment.</title>
        <authorList>
            <person name="Zhou Z."/>
            <person name="Liu Y."/>
            <person name="Xu W."/>
            <person name="Pan J."/>
            <person name="Luo Z.H."/>
            <person name="Li M."/>
        </authorList>
    </citation>
    <scope>NUCLEOTIDE SEQUENCE [LARGE SCALE GENOMIC DNA]</scope>
    <source>
        <strain evidence="2">SpSt-1179</strain>
    </source>
</reference>
<feature type="domain" description="Metallo-beta-lactamase" evidence="1">
    <location>
        <begin position="25"/>
        <end position="199"/>
    </location>
</feature>
<dbReference type="PANTHER" id="PTHR42951:SF4">
    <property type="entry name" value="ACYL-COENZYME A THIOESTERASE MBLAC2"/>
    <property type="match status" value="1"/>
</dbReference>
<dbReference type="SUPFAM" id="SSF56281">
    <property type="entry name" value="Metallo-hydrolase/oxidoreductase"/>
    <property type="match status" value="1"/>
</dbReference>
<dbReference type="PANTHER" id="PTHR42951">
    <property type="entry name" value="METALLO-BETA-LACTAMASE DOMAIN-CONTAINING"/>
    <property type="match status" value="1"/>
</dbReference>
<name>A0A7C1CVJ2_9BACT</name>
<evidence type="ECO:0000259" key="1">
    <source>
        <dbReference type="SMART" id="SM00849"/>
    </source>
</evidence>
<dbReference type="Pfam" id="PF00753">
    <property type="entry name" value="Lactamase_B"/>
    <property type="match status" value="1"/>
</dbReference>
<comment type="caution">
    <text evidence="2">The sequence shown here is derived from an EMBL/GenBank/DDBJ whole genome shotgun (WGS) entry which is preliminary data.</text>
</comment>
<dbReference type="EMBL" id="DSBT01000180">
    <property type="protein sequence ID" value="HDP77875.1"/>
    <property type="molecule type" value="Genomic_DNA"/>
</dbReference>
<dbReference type="InterPro" id="IPR050855">
    <property type="entry name" value="NDM-1-like"/>
</dbReference>
<dbReference type="InterPro" id="IPR001279">
    <property type="entry name" value="Metallo-B-lactamas"/>
</dbReference>
<dbReference type="Gene3D" id="3.60.15.10">
    <property type="entry name" value="Ribonuclease Z/Hydroxyacylglutathione hydrolase-like"/>
    <property type="match status" value="1"/>
</dbReference>
<organism evidence="2">
    <name type="scientific">Mesotoga infera</name>
    <dbReference type="NCBI Taxonomy" id="1236046"/>
    <lineage>
        <taxon>Bacteria</taxon>
        <taxon>Thermotogati</taxon>
        <taxon>Thermotogota</taxon>
        <taxon>Thermotogae</taxon>
        <taxon>Kosmotogales</taxon>
        <taxon>Kosmotogaceae</taxon>
        <taxon>Mesotoga</taxon>
    </lineage>
</organism>